<feature type="region of interest" description="Disordered" evidence="1">
    <location>
        <begin position="26"/>
        <end position="72"/>
    </location>
</feature>
<evidence type="ECO:0000313" key="3">
    <source>
        <dbReference type="Proteomes" id="UP000298327"/>
    </source>
</evidence>
<organism evidence="2 3">
    <name type="scientific">Dentipellis fragilis</name>
    <dbReference type="NCBI Taxonomy" id="205917"/>
    <lineage>
        <taxon>Eukaryota</taxon>
        <taxon>Fungi</taxon>
        <taxon>Dikarya</taxon>
        <taxon>Basidiomycota</taxon>
        <taxon>Agaricomycotina</taxon>
        <taxon>Agaricomycetes</taxon>
        <taxon>Russulales</taxon>
        <taxon>Hericiaceae</taxon>
        <taxon>Dentipellis</taxon>
    </lineage>
</organism>
<gene>
    <name evidence="2" type="ORF">EVG20_g8281</name>
</gene>
<dbReference type="EMBL" id="SEOQ01000703">
    <property type="protein sequence ID" value="TFY58100.1"/>
    <property type="molecule type" value="Genomic_DNA"/>
</dbReference>
<name>A0A4Y9Y7R2_9AGAM</name>
<comment type="caution">
    <text evidence="2">The sequence shown here is derived from an EMBL/GenBank/DDBJ whole genome shotgun (WGS) entry which is preliminary data.</text>
</comment>
<dbReference type="AlphaFoldDB" id="A0A4Y9Y7R2"/>
<keyword evidence="3" id="KW-1185">Reference proteome</keyword>
<sequence>MWTGDNGCLASVDAYLRSVEMTRPSVDQVPDLVPPAISEQGTGHQDVSDLPPSQRGTTGGPVSDLPLYYPGS</sequence>
<reference evidence="2 3" key="1">
    <citation type="submission" date="2019-02" db="EMBL/GenBank/DDBJ databases">
        <title>Genome sequencing of the rare red list fungi Dentipellis fragilis.</title>
        <authorList>
            <person name="Buettner E."/>
            <person name="Kellner H."/>
        </authorList>
    </citation>
    <scope>NUCLEOTIDE SEQUENCE [LARGE SCALE GENOMIC DNA]</scope>
    <source>
        <strain evidence="2 3">DSM 105465</strain>
    </source>
</reference>
<evidence type="ECO:0000313" key="2">
    <source>
        <dbReference type="EMBL" id="TFY58100.1"/>
    </source>
</evidence>
<proteinExistence type="predicted"/>
<evidence type="ECO:0000256" key="1">
    <source>
        <dbReference type="SAM" id="MobiDB-lite"/>
    </source>
</evidence>
<accession>A0A4Y9Y7R2</accession>
<dbReference type="Proteomes" id="UP000298327">
    <property type="component" value="Unassembled WGS sequence"/>
</dbReference>
<protein>
    <submittedName>
        <fullName evidence="2">Uncharacterized protein</fullName>
    </submittedName>
</protein>